<name>A0A9P1CCU2_9DINO</name>
<keyword evidence="2 5" id="KW-0812">Transmembrane</keyword>
<reference evidence="7" key="1">
    <citation type="submission" date="2022-10" db="EMBL/GenBank/DDBJ databases">
        <authorList>
            <person name="Chen Y."/>
            <person name="Dougan E. K."/>
            <person name="Chan C."/>
            <person name="Rhodes N."/>
            <person name="Thang M."/>
        </authorList>
    </citation>
    <scope>NUCLEOTIDE SEQUENCE</scope>
</reference>
<keyword evidence="4 5" id="KW-0472">Membrane</keyword>
<comment type="subcellular location">
    <subcellularLocation>
        <location evidence="1">Membrane</location>
        <topology evidence="1">Multi-pass membrane protein</topology>
    </subcellularLocation>
</comment>
<dbReference type="InterPro" id="IPR002048">
    <property type="entry name" value="EF_hand_dom"/>
</dbReference>
<dbReference type="OrthoDB" id="440989at2759"/>
<dbReference type="InterPro" id="IPR018247">
    <property type="entry name" value="EF_Hand_1_Ca_BS"/>
</dbReference>
<gene>
    <name evidence="7" type="ORF">C1SCF055_LOCUS16339</name>
</gene>
<dbReference type="GO" id="GO:0005509">
    <property type="term" value="F:calcium ion binding"/>
    <property type="evidence" value="ECO:0007669"/>
    <property type="project" value="InterPro"/>
</dbReference>
<dbReference type="InterPro" id="IPR057481">
    <property type="entry name" value="Decapeptide"/>
</dbReference>
<feature type="transmembrane region" description="Helical" evidence="5">
    <location>
        <begin position="90"/>
        <end position="108"/>
    </location>
</feature>
<evidence type="ECO:0000256" key="5">
    <source>
        <dbReference type="SAM" id="Phobius"/>
    </source>
</evidence>
<dbReference type="Gene3D" id="1.10.287.70">
    <property type="match status" value="1"/>
</dbReference>
<evidence type="ECO:0000313" key="8">
    <source>
        <dbReference type="EMBL" id="CAL1142625.1"/>
    </source>
</evidence>
<dbReference type="SUPFAM" id="SSF81324">
    <property type="entry name" value="Voltage-gated potassium channels"/>
    <property type="match status" value="1"/>
</dbReference>
<evidence type="ECO:0000313" key="10">
    <source>
        <dbReference type="Proteomes" id="UP001152797"/>
    </source>
</evidence>
<dbReference type="InterPro" id="IPR053285">
    <property type="entry name" value="Thylakoid_lumenal_pentapeptide"/>
</dbReference>
<dbReference type="Pfam" id="PF00520">
    <property type="entry name" value="Ion_trans"/>
    <property type="match status" value="1"/>
</dbReference>
<dbReference type="PROSITE" id="PS00018">
    <property type="entry name" value="EF_HAND_1"/>
    <property type="match status" value="1"/>
</dbReference>
<dbReference type="Pfam" id="PF25296">
    <property type="entry name" value="Decapeptide"/>
    <property type="match status" value="3"/>
</dbReference>
<comment type="caution">
    <text evidence="7">The sequence shown here is derived from an EMBL/GenBank/DDBJ whole genome shotgun (WGS) entry which is preliminary data.</text>
</comment>
<dbReference type="Gene3D" id="1.20.120.350">
    <property type="entry name" value="Voltage-gated potassium channels. Chain C"/>
    <property type="match status" value="1"/>
</dbReference>
<feature type="domain" description="EF-hand" evidence="6">
    <location>
        <begin position="354"/>
        <end position="389"/>
    </location>
</feature>
<keyword evidence="3 5" id="KW-1133">Transmembrane helix</keyword>
<dbReference type="GO" id="GO:0005216">
    <property type="term" value="F:monoatomic ion channel activity"/>
    <property type="evidence" value="ECO:0007669"/>
    <property type="project" value="InterPro"/>
</dbReference>
<evidence type="ECO:0000313" key="7">
    <source>
        <dbReference type="EMBL" id="CAI3989250.1"/>
    </source>
</evidence>
<accession>A0A9P1CCU2</accession>
<dbReference type="InterPro" id="IPR005821">
    <property type="entry name" value="Ion_trans_dom"/>
</dbReference>
<organism evidence="7">
    <name type="scientific">Cladocopium goreaui</name>
    <dbReference type="NCBI Taxonomy" id="2562237"/>
    <lineage>
        <taxon>Eukaryota</taxon>
        <taxon>Sar</taxon>
        <taxon>Alveolata</taxon>
        <taxon>Dinophyceae</taxon>
        <taxon>Suessiales</taxon>
        <taxon>Symbiodiniaceae</taxon>
        <taxon>Cladocopium</taxon>
    </lineage>
</organism>
<reference evidence="8" key="2">
    <citation type="submission" date="2024-04" db="EMBL/GenBank/DDBJ databases">
        <authorList>
            <person name="Chen Y."/>
            <person name="Shah S."/>
            <person name="Dougan E. K."/>
            <person name="Thang M."/>
            <person name="Chan C."/>
        </authorList>
    </citation>
    <scope>NUCLEOTIDE SEQUENCE [LARGE SCALE GENOMIC DNA]</scope>
</reference>
<evidence type="ECO:0000256" key="4">
    <source>
        <dbReference type="ARBA" id="ARBA00023136"/>
    </source>
</evidence>
<evidence type="ECO:0000256" key="1">
    <source>
        <dbReference type="ARBA" id="ARBA00004141"/>
    </source>
</evidence>
<feature type="transmembrane region" description="Helical" evidence="5">
    <location>
        <begin position="128"/>
        <end position="150"/>
    </location>
</feature>
<dbReference type="Proteomes" id="UP001152797">
    <property type="component" value="Unassembled WGS sequence"/>
</dbReference>
<evidence type="ECO:0000313" key="9">
    <source>
        <dbReference type="EMBL" id="CAL4776562.1"/>
    </source>
</evidence>
<keyword evidence="10" id="KW-1185">Reference proteome</keyword>
<feature type="transmembrane region" description="Helical" evidence="5">
    <location>
        <begin position="162"/>
        <end position="180"/>
    </location>
</feature>
<feature type="transmembrane region" description="Helical" evidence="5">
    <location>
        <begin position="225"/>
        <end position="247"/>
    </location>
</feature>
<dbReference type="PROSITE" id="PS50222">
    <property type="entry name" value="EF_HAND_2"/>
    <property type="match status" value="1"/>
</dbReference>
<dbReference type="GO" id="GO:0016020">
    <property type="term" value="C:membrane"/>
    <property type="evidence" value="ECO:0007669"/>
    <property type="project" value="UniProtKB-SubCell"/>
</dbReference>
<dbReference type="PANTHER" id="PTHR47121">
    <property type="entry name" value="THYLAKOID LUMENAL PROTEIN TL20.3, CHLOROPLASTIC"/>
    <property type="match status" value="1"/>
</dbReference>
<feature type="transmembrane region" description="Helical" evidence="5">
    <location>
        <begin position="310"/>
        <end position="336"/>
    </location>
</feature>
<evidence type="ECO:0000259" key="6">
    <source>
        <dbReference type="PROSITE" id="PS50222"/>
    </source>
</evidence>
<proteinExistence type="predicted"/>
<evidence type="ECO:0000256" key="3">
    <source>
        <dbReference type="ARBA" id="ARBA00022989"/>
    </source>
</evidence>
<dbReference type="PANTHER" id="PTHR47121:SF2">
    <property type="entry name" value="THYLAKOID LUMENAL PROTEIN TL20.3, CHLOROPLASTIC"/>
    <property type="match status" value="1"/>
</dbReference>
<evidence type="ECO:0000256" key="2">
    <source>
        <dbReference type="ARBA" id="ARBA00022692"/>
    </source>
</evidence>
<dbReference type="InterPro" id="IPR027359">
    <property type="entry name" value="Volt_channel_dom_sf"/>
</dbReference>
<dbReference type="EMBL" id="CAMXCT010001347">
    <property type="protein sequence ID" value="CAI3989250.1"/>
    <property type="molecule type" value="Genomic_DNA"/>
</dbReference>
<protein>
    <submittedName>
        <fullName evidence="9">Voltage-dependent T-type calcium channel subunit alpha-1G</fullName>
    </submittedName>
</protein>
<dbReference type="EMBL" id="CAMXCT030001347">
    <property type="protein sequence ID" value="CAL4776562.1"/>
    <property type="molecule type" value="Genomic_DNA"/>
</dbReference>
<sequence length="1432" mass="159273">MVHQVNDAVDSAWDRDISGHGRGSKGFNDVRKIYEAAAAPDGPQPTTIFQGIHNLRDEVARGRPEGPTQTMVLQRKFSDNFFGRIAKNKYFEAATICIIVLNALAIGVDADYSARFETPANLYEGPVYFIITETFFASYFTIEILIRFLAYRQKCQCLRDRWFVFDAMLVCLMVWETWIMPFLGGLQGLGQLSILRLLRLLRITRMAKLMRAFPQLLMILKGITAAARAVGWTAILLVIISFTWSILFTNEYHQGYLTDDELGALDAADPRKIHEYFGSMDKSMLTLLIMGTILDDVTECSDIIRAQDNYWMLTAFICYIVLNSFMMLNMLVGILVEVVGSTSEAESHRASKEQATEAIMTIFTSMDSDGSGLITKDEFANMKYDSDVMAALLDLGIKDKQFDMYVQLLYNPLGLPDSDDAQQGLLLQLEVIRTLAFYGAWYKKQPWIGPASLRAHVQFAVIEPGHRQLYEAGSTSAGHSYVMVFEGAWTAWTTRDIRKSLLQLPLHKTRATFTGSSRNDLEIDQTAKEPRRSVQDFSRRLSAIDIWQNLPEKVVEAPVLDLRQLIALRQLHGPSALAGQSASELYRAGVSAQDLREAGFSLGELKDCGYSAEQLLEGGFSIKALINVGFTTGQLRDAGVSAIGLRKAGFSLQDLRSCGFAVQIFVDVLCVPLPQLLDLGFTAGELRTAQISAKRLRQAGLSAKELKDAGFSADALQRAGVALRELWKLGFTLYELRKAGFDAKSLGKFGLTLEDFRNAGFTVKELRAAGRSAAELRRAGVAVAELRPFGLEMLKSIGVSARELRTAGFTAWSMSKAGFSMRLLKEAGFCIKDFRDAGFSAWGLRNCGFQLRELYHAGYSEAALRDAGFQFADLSGLGSSAKALRDFGYLAEDLLKGGFALQDLRTAGFSCSDLACASQLDLSDAGFTVLQLRKAGFQAAELCLSFSLRELRDAGVSAKELKMSADEMKEAGYSSWELKLAGFSATELDEAGFSSREIRAAGKTFRSVLGLQDLLMSGARFVLAPLVDVPTHPIGGGRPDRYRLHSMAALLNLEDLLEATEQTDGLVKYVAKHRVVGRAKIQRLLNPSALFDLNEKQEKVQYLQAEADILPEEDPTEPLEEGTAEALADAWNTLRSLSEQLAEPSFEPGFGDAATLLRCPAWRLAESWYRLCTKVQAHRERARVGTAVNAWLKAEKEKGNGLAAAEALQQMPPQLLEVVTRLNSPTGPKFEAQFFEPFLRLLGASREARDQRLVDMAKEEVNLMPLMQLVTIVQVFVLQSGRLRPGAAVNLLDWSTFKTSVLKSEDELQERVRKLYKLFRKRRRSGRLQEAVEGWLSEGMDKPKWKINFQMISQLEQTSSSEIIAELQRRLGVPDEIPVSMMDQELCMLQSCNPPVISAERHIESFWQVETMDCVAYPCLILSGVVAYFKMK</sequence>
<dbReference type="EMBL" id="CAMXCT020001347">
    <property type="protein sequence ID" value="CAL1142625.1"/>
    <property type="molecule type" value="Genomic_DNA"/>
</dbReference>